<comment type="caution">
    <text evidence="3">The sequence shown here is derived from an EMBL/GenBank/DDBJ whole genome shotgun (WGS) entry which is preliminary data.</text>
</comment>
<dbReference type="PROSITE" id="PS51318">
    <property type="entry name" value="TAT"/>
    <property type="match status" value="1"/>
</dbReference>
<feature type="signal peptide" evidence="2">
    <location>
        <begin position="1"/>
        <end position="34"/>
    </location>
</feature>
<dbReference type="PIRSF" id="PIRSF017082">
    <property type="entry name" value="YflP"/>
    <property type="match status" value="1"/>
</dbReference>
<feature type="chain" id="PRO_5036806386" evidence="2">
    <location>
        <begin position="35"/>
        <end position="335"/>
    </location>
</feature>
<dbReference type="PANTHER" id="PTHR42928">
    <property type="entry name" value="TRICARBOXYLATE-BINDING PROTEIN"/>
    <property type="match status" value="1"/>
</dbReference>
<evidence type="ECO:0000256" key="1">
    <source>
        <dbReference type="ARBA" id="ARBA00006987"/>
    </source>
</evidence>
<name>A0A936ZRG8_9BURK</name>
<keyword evidence="2" id="KW-0732">Signal</keyword>
<gene>
    <name evidence="3" type="ORF">JI739_03085</name>
</gene>
<accession>A0A936ZRG8</accession>
<sequence length="335" mass="34204">MDQDTPLSRPQPGRRRALLALAAAAAAGAWPVRAQQTGFPSKTVRIVVGFPPGGSSDSAARILAEKLALEWGSPVIVENKPGAGSTIATAQVASSPPDGHTLLLIAPGTHAVSAALFSNLSYDPVRSFTSITQVGAGTYFLLVNADTPYKTLRDLLDDAKARPGAVTYASTGNGSGSHLVAESLGSAAGVKFLHTPYNGAAPATLALLGGQVQFAVSDISAIGHLQSGKLRALAVTSNRRSPLVPSVPTIAEAGVPQAEYVLSVGLVGPAGVPGPVVDQLHAAVSKVLALPDVRQRMAALGFDAEPSSPQAYGQTIASDVDKFGKLVRQVGLKTS</sequence>
<dbReference type="Proteomes" id="UP000613011">
    <property type="component" value="Unassembled WGS sequence"/>
</dbReference>
<dbReference type="EMBL" id="JAEQNA010000001">
    <property type="protein sequence ID" value="MBL0419324.1"/>
    <property type="molecule type" value="Genomic_DNA"/>
</dbReference>
<proteinExistence type="inferred from homology"/>
<evidence type="ECO:0000313" key="3">
    <source>
        <dbReference type="EMBL" id="MBL0419324.1"/>
    </source>
</evidence>
<dbReference type="AlphaFoldDB" id="A0A936ZRG8"/>
<dbReference type="Pfam" id="PF03401">
    <property type="entry name" value="TctC"/>
    <property type="match status" value="1"/>
</dbReference>
<organism evidence="3 4">
    <name type="scientific">Ramlibacter aurantiacus</name>
    <dbReference type="NCBI Taxonomy" id="2801330"/>
    <lineage>
        <taxon>Bacteria</taxon>
        <taxon>Pseudomonadati</taxon>
        <taxon>Pseudomonadota</taxon>
        <taxon>Betaproteobacteria</taxon>
        <taxon>Burkholderiales</taxon>
        <taxon>Comamonadaceae</taxon>
        <taxon>Ramlibacter</taxon>
    </lineage>
</organism>
<dbReference type="Gene3D" id="3.40.190.150">
    <property type="entry name" value="Bordetella uptake gene, domain 1"/>
    <property type="match status" value="1"/>
</dbReference>
<dbReference type="PANTHER" id="PTHR42928:SF5">
    <property type="entry name" value="BLR1237 PROTEIN"/>
    <property type="match status" value="1"/>
</dbReference>
<comment type="similarity">
    <text evidence="1">Belongs to the UPF0065 (bug) family.</text>
</comment>
<protein>
    <submittedName>
        <fullName evidence="3">Tripartite tricarboxylate transporter substrate binding protein</fullName>
    </submittedName>
</protein>
<dbReference type="InterPro" id="IPR005064">
    <property type="entry name" value="BUG"/>
</dbReference>
<dbReference type="Gene3D" id="3.40.190.10">
    <property type="entry name" value="Periplasmic binding protein-like II"/>
    <property type="match status" value="1"/>
</dbReference>
<dbReference type="InterPro" id="IPR042100">
    <property type="entry name" value="Bug_dom1"/>
</dbReference>
<reference evidence="3" key="1">
    <citation type="submission" date="2021-01" db="EMBL/GenBank/DDBJ databases">
        <title>Ramlibacter sp. strain AW1 16S ribosomal RNA gene Genome sequencing and assembly.</title>
        <authorList>
            <person name="Kang M."/>
        </authorList>
    </citation>
    <scope>NUCLEOTIDE SEQUENCE</scope>
    <source>
        <strain evidence="3">AW1</strain>
    </source>
</reference>
<dbReference type="InterPro" id="IPR006311">
    <property type="entry name" value="TAT_signal"/>
</dbReference>
<keyword evidence="4" id="KW-1185">Reference proteome</keyword>
<dbReference type="SUPFAM" id="SSF53850">
    <property type="entry name" value="Periplasmic binding protein-like II"/>
    <property type="match status" value="1"/>
</dbReference>
<evidence type="ECO:0000313" key="4">
    <source>
        <dbReference type="Proteomes" id="UP000613011"/>
    </source>
</evidence>
<dbReference type="RefSeq" id="WP_201682365.1">
    <property type="nucleotide sequence ID" value="NZ_JAEQNA010000001.1"/>
</dbReference>
<evidence type="ECO:0000256" key="2">
    <source>
        <dbReference type="SAM" id="SignalP"/>
    </source>
</evidence>
<dbReference type="CDD" id="cd13578">
    <property type="entry name" value="PBP2_Bug27"/>
    <property type="match status" value="1"/>
</dbReference>